<accession>A0A0C9V7V8</accession>
<organism evidence="2 3">
    <name type="scientific">Hydnomerulius pinastri MD-312</name>
    <dbReference type="NCBI Taxonomy" id="994086"/>
    <lineage>
        <taxon>Eukaryota</taxon>
        <taxon>Fungi</taxon>
        <taxon>Dikarya</taxon>
        <taxon>Basidiomycota</taxon>
        <taxon>Agaricomycotina</taxon>
        <taxon>Agaricomycetes</taxon>
        <taxon>Agaricomycetidae</taxon>
        <taxon>Boletales</taxon>
        <taxon>Boletales incertae sedis</taxon>
        <taxon>Leucogyrophana</taxon>
    </lineage>
</organism>
<feature type="region of interest" description="Disordered" evidence="1">
    <location>
        <begin position="34"/>
        <end position="73"/>
    </location>
</feature>
<feature type="compositionally biased region" description="Polar residues" evidence="1">
    <location>
        <begin position="58"/>
        <end position="67"/>
    </location>
</feature>
<evidence type="ECO:0000313" key="3">
    <source>
        <dbReference type="Proteomes" id="UP000053820"/>
    </source>
</evidence>
<dbReference type="EMBL" id="KN839860">
    <property type="protein sequence ID" value="KIJ61719.1"/>
    <property type="molecule type" value="Genomic_DNA"/>
</dbReference>
<reference evidence="2 3" key="1">
    <citation type="submission" date="2014-04" db="EMBL/GenBank/DDBJ databases">
        <title>Evolutionary Origins and Diversification of the Mycorrhizal Mutualists.</title>
        <authorList>
            <consortium name="DOE Joint Genome Institute"/>
            <consortium name="Mycorrhizal Genomics Consortium"/>
            <person name="Kohler A."/>
            <person name="Kuo A."/>
            <person name="Nagy L.G."/>
            <person name="Floudas D."/>
            <person name="Copeland A."/>
            <person name="Barry K.W."/>
            <person name="Cichocki N."/>
            <person name="Veneault-Fourrey C."/>
            <person name="LaButti K."/>
            <person name="Lindquist E.A."/>
            <person name="Lipzen A."/>
            <person name="Lundell T."/>
            <person name="Morin E."/>
            <person name="Murat C."/>
            <person name="Riley R."/>
            <person name="Ohm R."/>
            <person name="Sun H."/>
            <person name="Tunlid A."/>
            <person name="Henrissat B."/>
            <person name="Grigoriev I.V."/>
            <person name="Hibbett D.S."/>
            <person name="Martin F."/>
        </authorList>
    </citation>
    <scope>NUCLEOTIDE SEQUENCE [LARGE SCALE GENOMIC DNA]</scope>
    <source>
        <strain evidence="2 3">MD-312</strain>
    </source>
</reference>
<proteinExistence type="predicted"/>
<dbReference type="HOGENOM" id="CLU_2399955_0_0_1"/>
<keyword evidence="3" id="KW-1185">Reference proteome</keyword>
<sequence length="93" mass="10733">MWVIFYAVSCSIRQARSLHPRLMPHWPQAAGNVKRMLGSSQAHSDAVRRTRRGRPKSNNRSPTTSTPKLPRRRCTQRIPILIKCLDCIHTCRN</sequence>
<gene>
    <name evidence="2" type="ORF">HYDPIDRAFT_115526</name>
</gene>
<name>A0A0C9V7V8_9AGAM</name>
<dbReference type="Proteomes" id="UP000053820">
    <property type="component" value="Unassembled WGS sequence"/>
</dbReference>
<evidence type="ECO:0000256" key="1">
    <source>
        <dbReference type="SAM" id="MobiDB-lite"/>
    </source>
</evidence>
<protein>
    <submittedName>
        <fullName evidence="2">Uncharacterized protein</fullName>
    </submittedName>
</protein>
<dbReference type="AlphaFoldDB" id="A0A0C9V7V8"/>
<evidence type="ECO:0000313" key="2">
    <source>
        <dbReference type="EMBL" id="KIJ61719.1"/>
    </source>
</evidence>